<feature type="compositionally biased region" description="Pro residues" evidence="3">
    <location>
        <begin position="740"/>
        <end position="770"/>
    </location>
</feature>
<feature type="compositionally biased region" description="Low complexity" evidence="3">
    <location>
        <begin position="964"/>
        <end position="983"/>
    </location>
</feature>
<evidence type="ECO:0000313" key="10">
    <source>
        <dbReference type="Proteomes" id="UP000015101"/>
    </source>
</evidence>
<dbReference type="Gene3D" id="1.25.10.10">
    <property type="entry name" value="Leucine-rich Repeat Variant"/>
    <property type="match status" value="3"/>
</dbReference>
<feature type="region of interest" description="Disordered" evidence="3">
    <location>
        <begin position="729"/>
        <end position="773"/>
    </location>
</feature>
<feature type="domain" description="MROH2B-like HEAT-repeats" evidence="5">
    <location>
        <begin position="365"/>
        <end position="650"/>
    </location>
</feature>
<evidence type="ECO:0000259" key="4">
    <source>
        <dbReference type="Pfam" id="PF21047"/>
    </source>
</evidence>
<dbReference type="STRING" id="6412.T1FQT6"/>
<feature type="domain" description="MROH2B-like HEAT-repeats" evidence="5">
    <location>
        <begin position="772"/>
        <end position="963"/>
    </location>
</feature>
<accession>T1FQT6</accession>
<evidence type="ECO:0000256" key="3">
    <source>
        <dbReference type="SAM" id="MobiDB-lite"/>
    </source>
</evidence>
<dbReference type="PANTHER" id="PTHR23120">
    <property type="entry name" value="MAESTRO-RELATED HEAT DOMAIN-CONTAINING"/>
    <property type="match status" value="1"/>
</dbReference>
<organism evidence="9 10">
    <name type="scientific">Helobdella robusta</name>
    <name type="common">Californian leech</name>
    <dbReference type="NCBI Taxonomy" id="6412"/>
    <lineage>
        <taxon>Eukaryota</taxon>
        <taxon>Metazoa</taxon>
        <taxon>Spiralia</taxon>
        <taxon>Lophotrochozoa</taxon>
        <taxon>Annelida</taxon>
        <taxon>Clitellata</taxon>
        <taxon>Hirudinea</taxon>
        <taxon>Rhynchobdellida</taxon>
        <taxon>Glossiphoniidae</taxon>
        <taxon>Helobdella</taxon>
    </lineage>
</organism>
<reference evidence="9" key="3">
    <citation type="submission" date="2015-06" db="UniProtKB">
        <authorList>
            <consortium name="EnsemblMetazoa"/>
        </authorList>
    </citation>
    <scope>IDENTIFICATION</scope>
</reference>
<dbReference type="CTD" id="20211183"/>
<evidence type="ECO:0000256" key="2">
    <source>
        <dbReference type="PROSITE-ProRule" id="PRU00103"/>
    </source>
</evidence>
<dbReference type="InterPro" id="IPR021133">
    <property type="entry name" value="HEAT_type_2"/>
</dbReference>
<dbReference type="OMA" id="EVYIKAM"/>
<dbReference type="Proteomes" id="UP000015101">
    <property type="component" value="Unassembled WGS sequence"/>
</dbReference>
<keyword evidence="1" id="KW-0677">Repeat</keyword>
<dbReference type="HOGENOM" id="CLU_003168_0_1_1"/>
<dbReference type="KEGG" id="hro:HELRODRAFT_189222"/>
<feature type="repeat" description="HEAT" evidence="2">
    <location>
        <begin position="1757"/>
        <end position="1787"/>
    </location>
</feature>
<feature type="region of interest" description="Disordered" evidence="3">
    <location>
        <begin position="1346"/>
        <end position="1369"/>
    </location>
</feature>
<dbReference type="FunCoup" id="T1FQT6">
    <property type="interactions" value="876"/>
</dbReference>
<reference evidence="8 10" key="2">
    <citation type="journal article" date="2013" name="Nature">
        <title>Insights into bilaterian evolution from three spiralian genomes.</title>
        <authorList>
            <person name="Simakov O."/>
            <person name="Marletaz F."/>
            <person name="Cho S.J."/>
            <person name="Edsinger-Gonzales E."/>
            <person name="Havlak P."/>
            <person name="Hellsten U."/>
            <person name="Kuo D.H."/>
            <person name="Larsson T."/>
            <person name="Lv J."/>
            <person name="Arendt D."/>
            <person name="Savage R."/>
            <person name="Osoegawa K."/>
            <person name="de Jong P."/>
            <person name="Grimwood J."/>
            <person name="Chapman J.A."/>
            <person name="Shapiro H."/>
            <person name="Aerts A."/>
            <person name="Otillar R.P."/>
            <person name="Terry A.Y."/>
            <person name="Boore J.L."/>
            <person name="Grigoriev I.V."/>
            <person name="Lindberg D.R."/>
            <person name="Seaver E.C."/>
            <person name="Weisblat D.A."/>
            <person name="Putnam N.H."/>
            <person name="Rokhsar D.S."/>
        </authorList>
    </citation>
    <scope>NUCLEOTIDE SEQUENCE</scope>
</reference>
<dbReference type="eggNOG" id="KOG2032">
    <property type="taxonomic scope" value="Eukaryota"/>
</dbReference>
<reference evidence="10" key="1">
    <citation type="submission" date="2012-12" db="EMBL/GenBank/DDBJ databases">
        <authorList>
            <person name="Hellsten U."/>
            <person name="Grimwood J."/>
            <person name="Chapman J.A."/>
            <person name="Shapiro H."/>
            <person name="Aerts A."/>
            <person name="Otillar R.P."/>
            <person name="Terry A.Y."/>
            <person name="Boore J.L."/>
            <person name="Simakov O."/>
            <person name="Marletaz F."/>
            <person name="Cho S.-J."/>
            <person name="Edsinger-Gonzales E."/>
            <person name="Havlak P."/>
            <person name="Kuo D.-H."/>
            <person name="Larsson T."/>
            <person name="Lv J."/>
            <person name="Arendt D."/>
            <person name="Savage R."/>
            <person name="Osoegawa K."/>
            <person name="de Jong P."/>
            <person name="Lindberg D.R."/>
            <person name="Seaver E.C."/>
            <person name="Weisblat D.A."/>
            <person name="Putnam N.H."/>
            <person name="Grigoriev I.V."/>
            <person name="Rokhsar D.S."/>
        </authorList>
    </citation>
    <scope>NUCLEOTIDE SEQUENCE</scope>
</reference>
<evidence type="ECO:0000259" key="5">
    <source>
        <dbReference type="Pfam" id="PF23210"/>
    </source>
</evidence>
<proteinExistence type="predicted"/>
<evidence type="ECO:0000313" key="8">
    <source>
        <dbReference type="EMBL" id="ESN96385.1"/>
    </source>
</evidence>
<evidence type="ECO:0000256" key="1">
    <source>
        <dbReference type="ARBA" id="ARBA00022737"/>
    </source>
</evidence>
<dbReference type="InterPro" id="IPR056282">
    <property type="entry name" value="MROH2B-like_N_HEAT"/>
</dbReference>
<dbReference type="InterPro" id="IPR048465">
    <property type="entry name" value="Maestro-like_HEAT"/>
</dbReference>
<dbReference type="PROSITE" id="PS50077">
    <property type="entry name" value="HEAT_REPEAT"/>
    <property type="match status" value="1"/>
</dbReference>
<dbReference type="OrthoDB" id="1884734at2759"/>
<evidence type="ECO:0000259" key="6">
    <source>
        <dbReference type="Pfam" id="PF23221"/>
    </source>
</evidence>
<evidence type="ECO:0000259" key="7">
    <source>
        <dbReference type="Pfam" id="PF23227"/>
    </source>
</evidence>
<dbReference type="EnsemblMetazoa" id="HelroT189222">
    <property type="protein sequence ID" value="HelroP189222"/>
    <property type="gene ID" value="HelroG189222"/>
</dbReference>
<name>T1FQT6_HELRO</name>
<dbReference type="InterPro" id="IPR016024">
    <property type="entry name" value="ARM-type_fold"/>
</dbReference>
<dbReference type="EMBL" id="KB097495">
    <property type="protein sequence ID" value="ESN96385.1"/>
    <property type="molecule type" value="Genomic_DNA"/>
</dbReference>
<dbReference type="InterPro" id="IPR055408">
    <property type="entry name" value="HEAT_MROH2B-like"/>
</dbReference>
<dbReference type="GeneID" id="20211183"/>
<dbReference type="Pfam" id="PF23227">
    <property type="entry name" value="HEAT_MROH2B_C"/>
    <property type="match status" value="1"/>
</dbReference>
<feature type="region of interest" description="Disordered" evidence="3">
    <location>
        <begin position="962"/>
        <end position="983"/>
    </location>
</feature>
<dbReference type="GO" id="GO:0005737">
    <property type="term" value="C:cytoplasm"/>
    <property type="evidence" value="ECO:0000318"/>
    <property type="project" value="GO_Central"/>
</dbReference>
<dbReference type="InterPro" id="IPR011989">
    <property type="entry name" value="ARM-like"/>
</dbReference>
<protein>
    <recommendedName>
        <fullName evidence="11">Maestro heat-like repeat-containing protein family member 1</fullName>
    </recommendedName>
</protein>
<feature type="compositionally biased region" description="Low complexity" evidence="3">
    <location>
        <begin position="1360"/>
        <end position="1369"/>
    </location>
</feature>
<evidence type="ECO:0000313" key="9">
    <source>
        <dbReference type="EnsemblMetazoa" id="HelroP189222"/>
    </source>
</evidence>
<dbReference type="Pfam" id="PF23210">
    <property type="entry name" value="HEAT_Maestro_2"/>
    <property type="match status" value="2"/>
</dbReference>
<dbReference type="Pfam" id="PF21047">
    <property type="entry name" value="HEAT_Maestro"/>
    <property type="match status" value="1"/>
</dbReference>
<feature type="domain" description="MROH2B-like N-terminal HEAT-repeats" evidence="6">
    <location>
        <begin position="49"/>
        <end position="270"/>
    </location>
</feature>
<dbReference type="SUPFAM" id="SSF48371">
    <property type="entry name" value="ARM repeat"/>
    <property type="match status" value="2"/>
</dbReference>
<dbReference type="InterPro" id="IPR045206">
    <property type="entry name" value="Maestro_heat-like_prot"/>
</dbReference>
<feature type="compositionally biased region" description="Low complexity" evidence="3">
    <location>
        <begin position="729"/>
        <end position="739"/>
    </location>
</feature>
<feature type="domain" description="Maestro-like HEAT-repeats" evidence="4">
    <location>
        <begin position="1035"/>
        <end position="1263"/>
    </location>
</feature>
<sequence>MTTVTNKRKDSAAVMKPADNGHLDEMVMSMVETANDKSPSVRKSVESSLVNVGKSHCNLVVSYCNLYLVKNPKMPQVHKSILLNVMLKVLKDNVDNISEDVVRDVIKQSFAEMIQNKEIGYEDQTNLSSDIVVLLGSRFCHEVMTELLEKFQPNTVPHFFVVQTLSNLSLVNVYGMVPSYMKACLGACLPMLLMTKSDNMKFIFTKMLSSFSEAIVDYMANIESAPDQNVKKEFFSTEVWTAWEHLFDNWLSNKDLKVKGQVVECLGRMSNILASTKLNECLQKFIPAVCSILKKQHYCQLVTEGLHHMLEAAVATDCMAVDPYLDNILNSLFLQSQWPINLTSTTSVKNHNQSLRCFSLLGESLRDKEKQLLSGLKMIINDPSNKVRRSLAETLVKISHHGYLELEGGKSFVEFVLKQCLLNDESVTGSTQKKQQQQQAVDQNFVTNNMLRMFCENVLHLLATTVQNTNNALWPYLFEFLIQSNYTNACGVVCKTISSLANKKLENGDPDYYIDFDREVSVPKPEAIFVRLFVLLGHPKHGYKRGVYVLQALISLSKLFHPCLEDLWKKSFSNMAKILEDDDSDDKKWDQTKWEAALINILRATIDEIKRESWTSRCGREMLQQISLYSSSPLEKAFLFKCIGIAISKIPVKKNIFIVPVLEKKGGSIRGSEKDRDLSMAEDNQNMMNKEFVCTCIDALFNNTNHEIADEREACAQAIGLASSPSLSLPLPSSTSSPLSSPPSKSPPPAAPTPSPTTSPSMPPPPPTPPSSNVDVIFEKLESILRSKKTSSFITFIKVLVVEAVGEFDEKFKSTICLCYGYIALYVPPQMLQSCLDFYILAHINHYNVSNIKDPALKVSIIRSIELVCRSIHSKNSSHAIKGLILNSRDVMLNGIKNLMKQESQTSLPNDFRTQITTTCSALVFVTFLIWLNKLDPPLKSSDVHEIFSIFASRIITLPPDLPPSSSSSSSSPSPSSSPSISSEEQTTYQSLLQKCNVALVKLATVFVERDPSPGVFSAIFQILQPLLISAQEFERLRALTMLYNVVVIYLKKINNSLVNKIGNLGQVVGFIVPRCADQSVQVRMIAANCLHKLLSVGLRYEGRSADFRDENVDKMETIKQHLCDNNVLNNPDAMLYYVNQLAEVLNFRVGFDHLLLYIETLISSLLDLQPQSSSAVSIILACCIKSRGMELQGVVDKIYHTLHNTLPFITHPQTRTGALRVIRALTSHHLVKVITLLLDETYPLVGMTSEIWQDLGHDPQLSLSLVDNLFETLSRSTPYEEVVEVRGRNKSYRRATVLPLAAILALTDIMKAPESNFVVMQNYGKLIVLLMSYVASMCETSLPKIDKKKSSQNKSQRVSPGSSSTSPTTISVQALRQLVTASQQQRFIEQLENEKVWEILLMDKQERLLEGFTIFARCLADHDPMMISKLAGNLNSLLSSAYTMQRIMVAVIFAEFINKRCGEDSGAVDVLVGSLLNRLADNDSVVRRMCIRGLGNLASNGKPVVQKHSASILTALMAGTDDKDDVDDVIALEAMTSLLKLVSMLSLSNVNDVVIKMALRIRPWFDKDNADIRETSLKLFGDLSTFALKENKEQFVEQVHSNIVSILLHLNDEEPRVLQASKKCLRKLGTLLDAAEINEMFQKHLIDDAALKYSLFMNDLSKLIVRNLPDKVAYYSMGLLTYFKCHNNRLRSNAAIFIGCLVGNYSKIEAGNSKKVGGAECVENGNVDRAVDGVAGVDGVCTDDTNVTSVINKDQVCRALMLLLKDEDAEVRSSAVEAISCLFAAF</sequence>
<dbReference type="Pfam" id="PF23221">
    <property type="entry name" value="HEAT_MROH2B_1st"/>
    <property type="match status" value="1"/>
</dbReference>
<dbReference type="InterPro" id="IPR055406">
    <property type="entry name" value="HEAT_Maestro"/>
</dbReference>
<feature type="domain" description="Maestro/Maestro-like HEAT-repeats" evidence="7">
    <location>
        <begin position="1472"/>
        <end position="1710"/>
    </location>
</feature>
<dbReference type="RefSeq" id="XP_009025556.1">
    <property type="nucleotide sequence ID" value="XM_009027308.1"/>
</dbReference>
<keyword evidence="10" id="KW-1185">Reference proteome</keyword>
<dbReference type="PANTHER" id="PTHR23120:SF0">
    <property type="entry name" value="MAESTRO HEAT-LIKE REPEAT FAMILY MEMBER 1"/>
    <property type="match status" value="1"/>
</dbReference>
<evidence type="ECO:0008006" key="11">
    <source>
        <dbReference type="Google" id="ProtNLM"/>
    </source>
</evidence>
<dbReference type="InParanoid" id="T1FQT6"/>
<dbReference type="EMBL" id="AMQM01001385">
    <property type="status" value="NOT_ANNOTATED_CDS"/>
    <property type="molecule type" value="Genomic_DNA"/>
</dbReference>
<gene>
    <name evidence="9" type="primary">20211183</name>
    <name evidence="8" type="ORF">HELRODRAFT_189222</name>
</gene>